<dbReference type="GO" id="GO:0005634">
    <property type="term" value="C:nucleus"/>
    <property type="evidence" value="ECO:0007669"/>
    <property type="project" value="UniProtKB-SubCell"/>
</dbReference>
<dbReference type="InterPro" id="IPR003340">
    <property type="entry name" value="B3_DNA-bd"/>
</dbReference>
<dbReference type="InterPro" id="IPR005508">
    <property type="entry name" value="At2g31720-like"/>
</dbReference>
<keyword evidence="5" id="KW-0539">Nucleus</keyword>
<dbReference type="Proteomes" id="UP000682877">
    <property type="component" value="Chromosome 2"/>
</dbReference>
<keyword evidence="7" id="KW-1185">Reference proteome</keyword>
<accession>A0A8S1ZMJ8</accession>
<dbReference type="PANTHER" id="PTHR31541">
    <property type="entry name" value="B3 DOMAIN PLANT PROTEIN-RELATED"/>
    <property type="match status" value="1"/>
</dbReference>
<dbReference type="AlphaFoldDB" id="A0A8S1ZMJ8"/>
<evidence type="ECO:0000256" key="5">
    <source>
        <dbReference type="ARBA" id="ARBA00023242"/>
    </source>
</evidence>
<evidence type="ECO:0000256" key="4">
    <source>
        <dbReference type="ARBA" id="ARBA00023163"/>
    </source>
</evidence>
<dbReference type="PANTHER" id="PTHR31541:SF28">
    <property type="entry name" value="TF-B3 DOMAIN-CONTAINING PROTEIN"/>
    <property type="match status" value="1"/>
</dbReference>
<dbReference type="GO" id="GO:0003677">
    <property type="term" value="F:DNA binding"/>
    <property type="evidence" value="ECO:0007669"/>
    <property type="project" value="UniProtKB-KW"/>
</dbReference>
<dbReference type="Gene3D" id="2.40.330.10">
    <property type="entry name" value="DNA-binding pseudobarrel domain"/>
    <property type="match status" value="1"/>
</dbReference>
<keyword evidence="3" id="KW-0238">DNA-binding</keyword>
<dbReference type="EMBL" id="LR999452">
    <property type="protein sequence ID" value="CAE5962946.1"/>
    <property type="molecule type" value="Genomic_DNA"/>
</dbReference>
<proteinExistence type="predicted"/>
<dbReference type="SUPFAM" id="SSF101936">
    <property type="entry name" value="DNA-binding pseudobarrel domain"/>
    <property type="match status" value="1"/>
</dbReference>
<comment type="subcellular location">
    <subcellularLocation>
        <location evidence="1">Nucleus</location>
    </subcellularLocation>
</comment>
<evidence type="ECO:0000313" key="7">
    <source>
        <dbReference type="Proteomes" id="UP000682877"/>
    </source>
</evidence>
<evidence type="ECO:0000313" key="6">
    <source>
        <dbReference type="EMBL" id="CAE5962946.1"/>
    </source>
</evidence>
<dbReference type="CDD" id="cd10017">
    <property type="entry name" value="B3_DNA"/>
    <property type="match status" value="1"/>
</dbReference>
<evidence type="ECO:0000256" key="3">
    <source>
        <dbReference type="ARBA" id="ARBA00023125"/>
    </source>
</evidence>
<protein>
    <recommendedName>
        <fullName evidence="8">TF-B3 domain-containing protein</fullName>
    </recommendedName>
</protein>
<gene>
    <name evidence="6" type="ORF">AARE701A_LOCUS4560</name>
</gene>
<sequence length="246" mass="28472">MAVTPDEDEVSLALLLLQQYPVSFEQEEEEEEESVSEDELEVKISNQTYANKGKKRKVAEVDNSKETLLRMIDWEANRPKNPPRRIFVGDPDAMGACSELMWKQLTGSDVKENQCRLMLGKERVKKMMVDVLGKTEKLGIHGQTVSVYGPKGEIHEMVFKMWKKDTPVLMSVGWKNFVKKYKLEKHVDFLTIWMFRHKETRKICFAIDSTRKLLQLRSQAISFISHSPEARTPSFYGSIAELNLER</sequence>
<name>A0A8S1ZMJ8_ARAAE</name>
<evidence type="ECO:0000256" key="1">
    <source>
        <dbReference type="ARBA" id="ARBA00004123"/>
    </source>
</evidence>
<organism evidence="6 7">
    <name type="scientific">Arabidopsis arenosa</name>
    <name type="common">Sand rock-cress</name>
    <name type="synonym">Cardaminopsis arenosa</name>
    <dbReference type="NCBI Taxonomy" id="38785"/>
    <lineage>
        <taxon>Eukaryota</taxon>
        <taxon>Viridiplantae</taxon>
        <taxon>Streptophyta</taxon>
        <taxon>Embryophyta</taxon>
        <taxon>Tracheophyta</taxon>
        <taxon>Spermatophyta</taxon>
        <taxon>Magnoliopsida</taxon>
        <taxon>eudicotyledons</taxon>
        <taxon>Gunneridae</taxon>
        <taxon>Pentapetalae</taxon>
        <taxon>rosids</taxon>
        <taxon>malvids</taxon>
        <taxon>Brassicales</taxon>
        <taxon>Brassicaceae</taxon>
        <taxon>Camelineae</taxon>
        <taxon>Arabidopsis</taxon>
    </lineage>
</organism>
<reference evidence="6" key="1">
    <citation type="submission" date="2021-01" db="EMBL/GenBank/DDBJ databases">
        <authorList>
            <person name="Bezrukov I."/>
        </authorList>
    </citation>
    <scope>NUCLEOTIDE SEQUENCE</scope>
</reference>
<evidence type="ECO:0008006" key="8">
    <source>
        <dbReference type="Google" id="ProtNLM"/>
    </source>
</evidence>
<evidence type="ECO:0000256" key="2">
    <source>
        <dbReference type="ARBA" id="ARBA00023015"/>
    </source>
</evidence>
<dbReference type="InterPro" id="IPR015300">
    <property type="entry name" value="DNA-bd_pseudobarrel_sf"/>
</dbReference>
<keyword evidence="4" id="KW-0804">Transcription</keyword>
<keyword evidence="2" id="KW-0805">Transcription regulation</keyword>